<evidence type="ECO:0000313" key="3">
    <source>
        <dbReference type="Proteomes" id="UP001150941"/>
    </source>
</evidence>
<name>A0A9W9TKI0_9EURO</name>
<reference evidence="2" key="1">
    <citation type="submission" date="2022-11" db="EMBL/GenBank/DDBJ databases">
        <authorList>
            <person name="Petersen C."/>
        </authorList>
    </citation>
    <scope>NUCLEOTIDE SEQUENCE</scope>
    <source>
        <strain evidence="2">IBT 19713</strain>
    </source>
</reference>
<comment type="caution">
    <text evidence="2">The sequence shown here is derived from an EMBL/GenBank/DDBJ whole genome shotgun (WGS) entry which is preliminary data.</text>
</comment>
<feature type="region of interest" description="Disordered" evidence="1">
    <location>
        <begin position="134"/>
        <end position="164"/>
    </location>
</feature>
<dbReference type="Proteomes" id="UP001150941">
    <property type="component" value="Unassembled WGS sequence"/>
</dbReference>
<dbReference type="AlphaFoldDB" id="A0A9W9TKI0"/>
<dbReference type="RefSeq" id="XP_058329345.1">
    <property type="nucleotide sequence ID" value="XM_058476455.1"/>
</dbReference>
<feature type="compositionally biased region" description="Basic residues" evidence="1">
    <location>
        <begin position="256"/>
        <end position="266"/>
    </location>
</feature>
<feature type="region of interest" description="Disordered" evidence="1">
    <location>
        <begin position="1"/>
        <end position="104"/>
    </location>
</feature>
<keyword evidence="3" id="KW-1185">Reference proteome</keyword>
<feature type="region of interest" description="Disordered" evidence="1">
    <location>
        <begin position="224"/>
        <end position="276"/>
    </location>
</feature>
<gene>
    <name evidence="2" type="ORF">N7468_007159</name>
</gene>
<evidence type="ECO:0000256" key="1">
    <source>
        <dbReference type="SAM" id="MobiDB-lite"/>
    </source>
</evidence>
<organism evidence="2 3">
    <name type="scientific">Penicillium chermesinum</name>
    <dbReference type="NCBI Taxonomy" id="63820"/>
    <lineage>
        <taxon>Eukaryota</taxon>
        <taxon>Fungi</taxon>
        <taxon>Dikarya</taxon>
        <taxon>Ascomycota</taxon>
        <taxon>Pezizomycotina</taxon>
        <taxon>Eurotiomycetes</taxon>
        <taxon>Eurotiomycetidae</taxon>
        <taxon>Eurotiales</taxon>
        <taxon>Aspergillaceae</taxon>
        <taxon>Penicillium</taxon>
    </lineage>
</organism>
<sequence>MFHPAPFFTSTSESVPPASLTKKKATGGVPAKESKLVQDRHQTSAHETDPSLPQTPQRLTAAVYPITPITPLRDPSSPGQSLKGLAYEAPVTPDSSFESETLDSDYSDLNTLNTDSASLISELYEILDNRKSYGSPSSHLTPVPSPRHSKPHNTRGFTSEGSDCFSSRRLHDNLASPSAINPARSYEQLLEDHLLEINRQSKPHVGQDISDSSIPKPAGLVRKRGLSDLHSPPAHHLKTSASQSALETQPGPQKPVPHKLKSRLARIFRENPPTET</sequence>
<dbReference type="EMBL" id="JAPQKS010000005">
    <property type="protein sequence ID" value="KAJ5225934.1"/>
    <property type="molecule type" value="Genomic_DNA"/>
</dbReference>
<feature type="compositionally biased region" description="Polar residues" evidence="1">
    <location>
        <begin position="239"/>
        <end position="251"/>
    </location>
</feature>
<feature type="compositionally biased region" description="Basic and acidic residues" evidence="1">
    <location>
        <begin position="32"/>
        <end position="49"/>
    </location>
</feature>
<feature type="compositionally biased region" description="Polar residues" evidence="1">
    <location>
        <begin position="155"/>
        <end position="164"/>
    </location>
</feature>
<protein>
    <submittedName>
        <fullName evidence="2">Uncharacterized protein</fullName>
    </submittedName>
</protein>
<accession>A0A9W9TKI0</accession>
<evidence type="ECO:0000313" key="2">
    <source>
        <dbReference type="EMBL" id="KAJ5225934.1"/>
    </source>
</evidence>
<proteinExistence type="predicted"/>
<reference evidence="2" key="2">
    <citation type="journal article" date="2023" name="IMA Fungus">
        <title>Comparative genomic study of the Penicillium genus elucidates a diverse pangenome and 15 lateral gene transfer events.</title>
        <authorList>
            <person name="Petersen C."/>
            <person name="Sorensen T."/>
            <person name="Nielsen M.R."/>
            <person name="Sondergaard T.E."/>
            <person name="Sorensen J.L."/>
            <person name="Fitzpatrick D.A."/>
            <person name="Frisvad J.C."/>
            <person name="Nielsen K.L."/>
        </authorList>
    </citation>
    <scope>NUCLEOTIDE SEQUENCE</scope>
    <source>
        <strain evidence="2">IBT 19713</strain>
    </source>
</reference>
<dbReference type="GeneID" id="83203758"/>